<dbReference type="PANTHER" id="PTHR48021:SF1">
    <property type="entry name" value="GH07001P-RELATED"/>
    <property type="match status" value="1"/>
</dbReference>
<dbReference type="PRINTS" id="PR00171">
    <property type="entry name" value="SUGRTRNSPORT"/>
</dbReference>
<accession>A0ABR2HVC7</accession>
<keyword evidence="2 5" id="KW-0812">Transmembrane</keyword>
<feature type="transmembrane region" description="Helical" evidence="5">
    <location>
        <begin position="320"/>
        <end position="343"/>
    </location>
</feature>
<organism evidence="7 8">
    <name type="scientific">Tritrichomonas musculus</name>
    <dbReference type="NCBI Taxonomy" id="1915356"/>
    <lineage>
        <taxon>Eukaryota</taxon>
        <taxon>Metamonada</taxon>
        <taxon>Parabasalia</taxon>
        <taxon>Tritrichomonadida</taxon>
        <taxon>Tritrichomonadidae</taxon>
        <taxon>Tritrichomonas</taxon>
    </lineage>
</organism>
<feature type="transmembrane region" description="Helical" evidence="5">
    <location>
        <begin position="106"/>
        <end position="129"/>
    </location>
</feature>
<dbReference type="PROSITE" id="PS00217">
    <property type="entry name" value="SUGAR_TRANSPORT_2"/>
    <property type="match status" value="1"/>
</dbReference>
<evidence type="ECO:0000313" key="8">
    <source>
        <dbReference type="Proteomes" id="UP001470230"/>
    </source>
</evidence>
<comment type="subcellular location">
    <subcellularLocation>
        <location evidence="1">Membrane</location>
        <topology evidence="1">Multi-pass membrane protein</topology>
    </subcellularLocation>
</comment>
<evidence type="ECO:0000259" key="6">
    <source>
        <dbReference type="PROSITE" id="PS50850"/>
    </source>
</evidence>
<feature type="transmembrane region" description="Helical" evidence="5">
    <location>
        <begin position="81"/>
        <end position="100"/>
    </location>
</feature>
<reference evidence="7 8" key="1">
    <citation type="submission" date="2024-04" db="EMBL/GenBank/DDBJ databases">
        <title>Tritrichomonas musculus Genome.</title>
        <authorList>
            <person name="Alves-Ferreira E."/>
            <person name="Grigg M."/>
            <person name="Lorenzi H."/>
            <person name="Galac M."/>
        </authorList>
    </citation>
    <scope>NUCLEOTIDE SEQUENCE [LARGE SCALE GENOMIC DNA]</scope>
    <source>
        <strain evidence="7 8">EAF2021</strain>
    </source>
</reference>
<keyword evidence="4 5" id="KW-0472">Membrane</keyword>
<evidence type="ECO:0000256" key="4">
    <source>
        <dbReference type="ARBA" id="ARBA00023136"/>
    </source>
</evidence>
<feature type="transmembrane region" description="Helical" evidence="5">
    <location>
        <begin position="14"/>
        <end position="33"/>
    </location>
</feature>
<feature type="transmembrane region" description="Helical" evidence="5">
    <location>
        <begin position="282"/>
        <end position="300"/>
    </location>
</feature>
<feature type="transmembrane region" description="Helical" evidence="5">
    <location>
        <begin position="223"/>
        <end position="242"/>
    </location>
</feature>
<dbReference type="Pfam" id="PF00083">
    <property type="entry name" value="Sugar_tr"/>
    <property type="match status" value="2"/>
</dbReference>
<dbReference type="EMBL" id="JAPFFF010000023">
    <property type="protein sequence ID" value="KAK8852730.1"/>
    <property type="molecule type" value="Genomic_DNA"/>
</dbReference>
<evidence type="ECO:0000256" key="3">
    <source>
        <dbReference type="ARBA" id="ARBA00022989"/>
    </source>
</evidence>
<dbReference type="PROSITE" id="PS50850">
    <property type="entry name" value="MFS"/>
    <property type="match status" value="1"/>
</dbReference>
<proteinExistence type="predicted"/>
<feature type="transmembrane region" description="Helical" evidence="5">
    <location>
        <begin position="141"/>
        <end position="160"/>
    </location>
</feature>
<gene>
    <name evidence="7" type="ORF">M9Y10_017719</name>
</gene>
<dbReference type="InterPro" id="IPR050549">
    <property type="entry name" value="MFS_Trehalose_Transporter"/>
</dbReference>
<dbReference type="SUPFAM" id="SSF103473">
    <property type="entry name" value="MFS general substrate transporter"/>
    <property type="match status" value="1"/>
</dbReference>
<feature type="domain" description="Major facilitator superfamily (MFS) profile" evidence="6">
    <location>
        <begin position="16"/>
        <end position="410"/>
    </location>
</feature>
<protein>
    <submittedName>
        <fullName evidence="7">Glucose import</fullName>
    </submittedName>
</protein>
<evidence type="ECO:0000256" key="5">
    <source>
        <dbReference type="SAM" id="Phobius"/>
    </source>
</evidence>
<dbReference type="Proteomes" id="UP001470230">
    <property type="component" value="Unassembled WGS sequence"/>
</dbReference>
<keyword evidence="8" id="KW-1185">Reference proteome</keyword>
<dbReference type="InterPro" id="IPR003663">
    <property type="entry name" value="Sugar/inositol_transpt"/>
</dbReference>
<dbReference type="InterPro" id="IPR005829">
    <property type="entry name" value="Sugar_transporter_CS"/>
</dbReference>
<dbReference type="InterPro" id="IPR005828">
    <property type="entry name" value="MFS_sugar_transport-like"/>
</dbReference>
<name>A0ABR2HVC7_9EUKA</name>
<evidence type="ECO:0000256" key="1">
    <source>
        <dbReference type="ARBA" id="ARBA00004141"/>
    </source>
</evidence>
<comment type="caution">
    <text evidence="7">The sequence shown here is derived from an EMBL/GenBank/DDBJ whole genome shotgun (WGS) entry which is preliminary data.</text>
</comment>
<feature type="transmembrane region" description="Helical" evidence="5">
    <location>
        <begin position="166"/>
        <end position="187"/>
    </location>
</feature>
<dbReference type="InterPro" id="IPR020846">
    <property type="entry name" value="MFS_dom"/>
</dbReference>
<evidence type="ECO:0000256" key="2">
    <source>
        <dbReference type="ARBA" id="ARBA00022692"/>
    </source>
</evidence>
<dbReference type="Gene3D" id="1.20.1250.20">
    <property type="entry name" value="MFS general substrate transporter like domains"/>
    <property type="match status" value="2"/>
</dbReference>
<dbReference type="PANTHER" id="PTHR48021">
    <property type="match status" value="1"/>
</dbReference>
<feature type="transmembrane region" description="Helical" evidence="5">
    <location>
        <begin position="387"/>
        <end position="406"/>
    </location>
</feature>
<evidence type="ECO:0000313" key="7">
    <source>
        <dbReference type="EMBL" id="KAK8852730.1"/>
    </source>
</evidence>
<dbReference type="InterPro" id="IPR036259">
    <property type="entry name" value="MFS_trans_sf"/>
</dbReference>
<sequence>MSVSFQEAFFSKHFGYVLILLLGSMSLGIAIAFPSPTLVDITKYFSFTQGQSSLFNAITSLSAVLGPFFTNLFVNTRGRRFTIKVIAILCCASWLLFLILNETQKWLAILFRCLLGIAAGGISAVTPVYIMELSPANCRSIYGSMHQFGITVGIFLTNLLGMSFSWYQLSQISFSISLGLFLGMFIIPESPVFNSKSSISAADEGSFSTSKDSIFGGRYRPSLIIGIMMMVFQQFSGINAVLSNLASIVVAKAGPTLAASSQCFSCLLCISVIERIGRRKTWMISLFGSSLSIFLLAIDIKYSIPFLRKVESDGSSSSTISIIAAFAFLFFFCFGLGPIPWFLPPEMFPDRLRALALSILSSLNWIFSFIVILIYPGMTSSLGMPATMSVFALILMAGGFYGMNVLNDSSRPKRNDEVPSFADVMVDI</sequence>
<feature type="transmembrane region" description="Helical" evidence="5">
    <location>
        <begin position="355"/>
        <end position="375"/>
    </location>
</feature>
<keyword evidence="3 5" id="KW-1133">Transmembrane helix</keyword>